<dbReference type="EMBL" id="BLXT01007821">
    <property type="protein sequence ID" value="GFO42788.1"/>
    <property type="molecule type" value="Genomic_DNA"/>
</dbReference>
<evidence type="ECO:0000256" key="1">
    <source>
        <dbReference type="SAM" id="MobiDB-lite"/>
    </source>
</evidence>
<accession>A0AAV4DFE6</accession>
<feature type="region of interest" description="Disordered" evidence="1">
    <location>
        <begin position="1"/>
        <end position="47"/>
    </location>
</feature>
<comment type="caution">
    <text evidence="2">The sequence shown here is derived from an EMBL/GenBank/DDBJ whole genome shotgun (WGS) entry which is preliminary data.</text>
</comment>
<reference evidence="2 3" key="1">
    <citation type="journal article" date="2021" name="Elife">
        <title>Chloroplast acquisition without the gene transfer in kleptoplastic sea slugs, Plakobranchus ocellatus.</title>
        <authorList>
            <person name="Maeda T."/>
            <person name="Takahashi S."/>
            <person name="Yoshida T."/>
            <person name="Shimamura S."/>
            <person name="Takaki Y."/>
            <person name="Nagai Y."/>
            <person name="Toyoda A."/>
            <person name="Suzuki Y."/>
            <person name="Arimoto A."/>
            <person name="Ishii H."/>
            <person name="Satoh N."/>
            <person name="Nishiyama T."/>
            <person name="Hasebe M."/>
            <person name="Maruyama T."/>
            <person name="Minagawa J."/>
            <person name="Obokata J."/>
            <person name="Shigenobu S."/>
        </authorList>
    </citation>
    <scope>NUCLEOTIDE SEQUENCE [LARGE SCALE GENOMIC DNA]</scope>
</reference>
<sequence>MDVSPTIRESFPRQKPSAPKIDTNVNPGIVNRGTTLDPKHNAGRRHRQNMWTMNVVRALDTVELKMPVPKQITLISTLSFGVTQI</sequence>
<gene>
    <name evidence="2" type="ORF">PoB_006929300</name>
</gene>
<proteinExistence type="predicted"/>
<organism evidence="2 3">
    <name type="scientific">Plakobranchus ocellatus</name>
    <dbReference type="NCBI Taxonomy" id="259542"/>
    <lineage>
        <taxon>Eukaryota</taxon>
        <taxon>Metazoa</taxon>
        <taxon>Spiralia</taxon>
        <taxon>Lophotrochozoa</taxon>
        <taxon>Mollusca</taxon>
        <taxon>Gastropoda</taxon>
        <taxon>Heterobranchia</taxon>
        <taxon>Euthyneura</taxon>
        <taxon>Panpulmonata</taxon>
        <taxon>Sacoglossa</taxon>
        <taxon>Placobranchoidea</taxon>
        <taxon>Plakobranchidae</taxon>
        <taxon>Plakobranchus</taxon>
    </lineage>
</organism>
<keyword evidence="3" id="KW-1185">Reference proteome</keyword>
<dbReference type="Proteomes" id="UP000735302">
    <property type="component" value="Unassembled WGS sequence"/>
</dbReference>
<evidence type="ECO:0000313" key="3">
    <source>
        <dbReference type="Proteomes" id="UP000735302"/>
    </source>
</evidence>
<name>A0AAV4DFE6_9GAST</name>
<evidence type="ECO:0000313" key="2">
    <source>
        <dbReference type="EMBL" id="GFO42788.1"/>
    </source>
</evidence>
<protein>
    <submittedName>
        <fullName evidence="2">Uncharacterized protein</fullName>
    </submittedName>
</protein>
<dbReference type="AlphaFoldDB" id="A0AAV4DFE6"/>